<reference evidence="1 2" key="1">
    <citation type="submission" date="2023-01" db="EMBL/GenBank/DDBJ databases">
        <title>Analysis of 21 Apiospora genomes using comparative genomics revels a genus with tremendous synthesis potential of carbohydrate active enzymes and secondary metabolites.</title>
        <authorList>
            <person name="Sorensen T."/>
        </authorList>
    </citation>
    <scope>NUCLEOTIDE SEQUENCE [LARGE SCALE GENOMIC DNA]</scope>
    <source>
        <strain evidence="1 2">CBS 33761</strain>
    </source>
</reference>
<keyword evidence="2" id="KW-1185">Reference proteome</keyword>
<name>A0ABR1T0F1_9PEZI</name>
<protein>
    <submittedName>
        <fullName evidence="1">Uncharacterized protein</fullName>
    </submittedName>
</protein>
<evidence type="ECO:0000313" key="1">
    <source>
        <dbReference type="EMBL" id="KAK8040049.1"/>
    </source>
</evidence>
<sequence length="197" mass="21946">MDAFFPPSALSRSDHDADAKAFEDVMKVGIVSGLVPTTFLLYPAGADPRLPTRETRHDDCVRLSFPKSTQAGRGLDPARVAEAVQRSARDLLLRDLGWRGVRGHDDDDDDQGGRGACRLLGVYLVREQETPARTDLERFRNGGDPERENSRLADWVEWGIMVQDRTRFRFEVLVEVKTGAGGSMPVMLRQCMNGEVS</sequence>
<evidence type="ECO:0000313" key="2">
    <source>
        <dbReference type="Proteomes" id="UP001444661"/>
    </source>
</evidence>
<gene>
    <name evidence="1" type="ORF">PG993_008460</name>
</gene>
<comment type="caution">
    <text evidence="1">The sequence shown here is derived from an EMBL/GenBank/DDBJ whole genome shotgun (WGS) entry which is preliminary data.</text>
</comment>
<proteinExistence type="predicted"/>
<dbReference type="Proteomes" id="UP001444661">
    <property type="component" value="Unassembled WGS sequence"/>
</dbReference>
<organism evidence="1 2">
    <name type="scientific">Apiospora rasikravindrae</name>
    <dbReference type="NCBI Taxonomy" id="990691"/>
    <lineage>
        <taxon>Eukaryota</taxon>
        <taxon>Fungi</taxon>
        <taxon>Dikarya</taxon>
        <taxon>Ascomycota</taxon>
        <taxon>Pezizomycotina</taxon>
        <taxon>Sordariomycetes</taxon>
        <taxon>Xylariomycetidae</taxon>
        <taxon>Amphisphaeriales</taxon>
        <taxon>Apiosporaceae</taxon>
        <taxon>Apiospora</taxon>
    </lineage>
</organism>
<dbReference type="EMBL" id="JAQQWK010000006">
    <property type="protein sequence ID" value="KAK8040049.1"/>
    <property type="molecule type" value="Genomic_DNA"/>
</dbReference>
<accession>A0ABR1T0F1</accession>